<accession>A0A699UWV7</accession>
<sequence length="135" mass="14971">PMGRIFKSVGFRWLPTGKLFDSCTSKVEREPTHGFNADISNIHECKQTLDLSTGTSINVLKEQSLAKSEGILWNVNKENLRVCSDPAPECQTMALEHNSLSPGRNCQGNDSHTDKTGTTSNELDLLFSPMFDELL</sequence>
<name>A0A699UWV7_TANCI</name>
<feature type="non-terminal residue" evidence="2">
    <location>
        <position position="135"/>
    </location>
</feature>
<evidence type="ECO:0000313" key="2">
    <source>
        <dbReference type="EMBL" id="GFD26643.1"/>
    </source>
</evidence>
<gene>
    <name evidence="2" type="ORF">Tci_898612</name>
</gene>
<dbReference type="EMBL" id="BKCJ011370499">
    <property type="protein sequence ID" value="GFD26643.1"/>
    <property type="molecule type" value="Genomic_DNA"/>
</dbReference>
<comment type="caution">
    <text evidence="2">The sequence shown here is derived from an EMBL/GenBank/DDBJ whole genome shotgun (WGS) entry which is preliminary data.</text>
</comment>
<feature type="region of interest" description="Disordered" evidence="1">
    <location>
        <begin position="99"/>
        <end position="121"/>
    </location>
</feature>
<feature type="non-terminal residue" evidence="2">
    <location>
        <position position="1"/>
    </location>
</feature>
<reference evidence="2" key="1">
    <citation type="journal article" date="2019" name="Sci. Rep.">
        <title>Draft genome of Tanacetum cinerariifolium, the natural source of mosquito coil.</title>
        <authorList>
            <person name="Yamashiro T."/>
            <person name="Shiraishi A."/>
            <person name="Satake H."/>
            <person name="Nakayama K."/>
        </authorList>
    </citation>
    <scope>NUCLEOTIDE SEQUENCE</scope>
</reference>
<protein>
    <submittedName>
        <fullName evidence="2">Uncharacterized protein</fullName>
    </submittedName>
</protein>
<organism evidence="2">
    <name type="scientific">Tanacetum cinerariifolium</name>
    <name type="common">Dalmatian daisy</name>
    <name type="synonym">Chrysanthemum cinerariifolium</name>
    <dbReference type="NCBI Taxonomy" id="118510"/>
    <lineage>
        <taxon>Eukaryota</taxon>
        <taxon>Viridiplantae</taxon>
        <taxon>Streptophyta</taxon>
        <taxon>Embryophyta</taxon>
        <taxon>Tracheophyta</taxon>
        <taxon>Spermatophyta</taxon>
        <taxon>Magnoliopsida</taxon>
        <taxon>eudicotyledons</taxon>
        <taxon>Gunneridae</taxon>
        <taxon>Pentapetalae</taxon>
        <taxon>asterids</taxon>
        <taxon>campanulids</taxon>
        <taxon>Asterales</taxon>
        <taxon>Asteraceae</taxon>
        <taxon>Asteroideae</taxon>
        <taxon>Anthemideae</taxon>
        <taxon>Anthemidinae</taxon>
        <taxon>Tanacetum</taxon>
    </lineage>
</organism>
<dbReference type="AlphaFoldDB" id="A0A699UWV7"/>
<proteinExistence type="predicted"/>
<evidence type="ECO:0000256" key="1">
    <source>
        <dbReference type="SAM" id="MobiDB-lite"/>
    </source>
</evidence>